<organism evidence="4">
    <name type="scientific">Fagus sylvatica</name>
    <name type="common">Beechnut</name>
    <dbReference type="NCBI Taxonomy" id="28930"/>
    <lineage>
        <taxon>Eukaryota</taxon>
        <taxon>Viridiplantae</taxon>
        <taxon>Streptophyta</taxon>
        <taxon>Embryophyta</taxon>
        <taxon>Tracheophyta</taxon>
        <taxon>Spermatophyta</taxon>
        <taxon>Magnoliopsida</taxon>
        <taxon>eudicotyledons</taxon>
        <taxon>Gunneridae</taxon>
        <taxon>Pentapetalae</taxon>
        <taxon>rosids</taxon>
        <taxon>fabids</taxon>
        <taxon>Fagales</taxon>
        <taxon>Fagaceae</taxon>
        <taxon>Fagus</taxon>
    </lineage>
</organism>
<dbReference type="InterPro" id="IPR043502">
    <property type="entry name" value="DNA/RNA_pol_sf"/>
</dbReference>
<dbReference type="CDD" id="cd06222">
    <property type="entry name" value="RNase_H_like"/>
    <property type="match status" value="1"/>
</dbReference>
<feature type="compositionally biased region" description="Basic and acidic residues" evidence="2">
    <location>
        <begin position="204"/>
        <end position="217"/>
    </location>
</feature>
<feature type="region of interest" description="Disordered" evidence="2">
    <location>
        <begin position="1091"/>
        <end position="1137"/>
    </location>
</feature>
<dbReference type="InterPro" id="IPR000477">
    <property type="entry name" value="RT_dom"/>
</dbReference>
<dbReference type="InterPro" id="IPR025836">
    <property type="entry name" value="Zn_knuckle_CX2CX4HX4C"/>
</dbReference>
<feature type="region of interest" description="Disordered" evidence="2">
    <location>
        <begin position="198"/>
        <end position="229"/>
    </location>
</feature>
<dbReference type="InterPro" id="IPR002156">
    <property type="entry name" value="RNaseH_domain"/>
</dbReference>
<name>A0A2N9FMB2_FAGSY</name>
<dbReference type="Gene3D" id="3.60.10.10">
    <property type="entry name" value="Endonuclease/exonuclease/phosphatase"/>
    <property type="match status" value="1"/>
</dbReference>
<dbReference type="InterPro" id="IPR001878">
    <property type="entry name" value="Znf_CCHC"/>
</dbReference>
<dbReference type="Pfam" id="PF13456">
    <property type="entry name" value="RVT_3"/>
    <property type="match status" value="1"/>
</dbReference>
<dbReference type="InterPro" id="IPR036691">
    <property type="entry name" value="Endo/exonu/phosph_ase_sf"/>
</dbReference>
<feature type="compositionally biased region" description="Polar residues" evidence="2">
    <location>
        <begin position="1127"/>
        <end position="1137"/>
    </location>
</feature>
<evidence type="ECO:0000256" key="2">
    <source>
        <dbReference type="SAM" id="MobiDB-lite"/>
    </source>
</evidence>
<sequence>MVRLLKALFDPYGLGRVGLRFRDIEDNLFLAVFSTKDDLERVFVQSPWTFDKKLILIVRFKDDMQPTEVKFSHSAFWIRVFNLPIKSMTREVAEDIGNEVGRFIEADVHENGLGWGRFLRVQVEVDITQPLLRGKILEITDNKPFWVDFQYEHLPIFCYRCGRLGHSGHDCVEGRRSGDTIISPGEHYGTWLRAVPRRRMQQTHRRDSTPQADEDHVSVQGEGSSATNHATDMVQVPPVEERGAPVEEQGEDLIIPSFQGQFEFVAPNFGDNVAVPRNVGFDSQHDFPMEFQIGDTATGEGQLFFGKIKDNAQNGVGGLVIDKDKVVGYSTQAEADIVDLTHVVDKDMHGKGACMGKVACMGNVKVRVTQWRVQAGRKNRSSGWFLLRFPHRWRLLSNPAGHNEMHKLELSRAWEPRDNEYYGREGRNLNQMAMFRETLLDCELQDMGFHGPEFTWSNRRLGSALVRVRLDRAVANPEWFQMFPSVVVSHLVVPSSDHMGLLVNISPPPVRNTQRQQKLFRFEHAWLREDGCEQTINDAWQVVQNGTDMFKLAQKIKQSLVEEVVQQVDSVVTPDMNEDLLRPFSQDEVKHAFFQMHPSKAPGPDGWNGIISVQWVDLIMTCVTSVSYSVMVNGDPKGYVKPGRGLRQGDPLSPYLFLLCAEGLSALMRKAERDNLIRGVSICRGGPRISHLFFADDSIIFCRVNLFECGALQNILSLYEKASGQIVNGEKTALFFSHNTSLDLRSAISDFFGTSVTTKFEKYLGLPPIIGRAKKKAFNEIKDRVWKRLQGWKEKLLSQAGREVLIKAVIQAIPTYAMSCFRFLAGLCADITSMANRFWWGQRNGNRKIHWMNKDRLARSKQDGGIGFRDLQLFNKALLARKGWRLLHNPSSLVFRVLKAKYFPHTSFLAATVPHNASFIWKSICESKEVLGQGLRWRVGTREHIRIWKDQWLPSSTSFRVISPVNVLDEFATVDQLINQDSMTWKVQLLHEIFCPRDVDLIICIPLSVRRPPDSLIWTGTKRGVFSVKSAYHLQLSLRNSQEAATSSRSSVHSIWSSIWAVKVPPKVKLFVWKACHDILPTRTKLFEKGDEPTTKTRVSKAMNQRESVKGDEPTIESVEGDEPTTETRGSNNSNHQQPSLKYWYRYFAICAKKSPALEIAFMPGLYGKQGMKHVGRERYRWLMLSVKRWQKPPSGAVKLNLACCFSLNAAKVGAGLLIRDTGGIVMAVLEDSFQACGDLLQSHARAVLKAVQFAFDVGFRRLVVEMDNLELCNLLQAGLPCLAPIGVLVEDICSWALCFNMLSFVFSKKICNKAAHALATEAASSLSM</sequence>
<keyword evidence="1" id="KW-0479">Metal-binding</keyword>
<evidence type="ECO:0000313" key="4">
    <source>
        <dbReference type="EMBL" id="SPC88293.1"/>
    </source>
</evidence>
<dbReference type="Pfam" id="PF00078">
    <property type="entry name" value="RVT_1"/>
    <property type="match status" value="1"/>
</dbReference>
<dbReference type="GO" id="GO:0004523">
    <property type="term" value="F:RNA-DNA hybrid ribonuclease activity"/>
    <property type="evidence" value="ECO:0007669"/>
    <property type="project" value="InterPro"/>
</dbReference>
<dbReference type="PANTHER" id="PTHR33116">
    <property type="entry name" value="REVERSE TRANSCRIPTASE ZINC-BINDING DOMAIN-CONTAINING PROTEIN-RELATED-RELATED"/>
    <property type="match status" value="1"/>
</dbReference>
<evidence type="ECO:0000256" key="1">
    <source>
        <dbReference type="PROSITE-ProRule" id="PRU00047"/>
    </source>
</evidence>
<dbReference type="GO" id="GO:0008270">
    <property type="term" value="F:zinc ion binding"/>
    <property type="evidence" value="ECO:0007669"/>
    <property type="project" value="UniProtKB-KW"/>
</dbReference>
<gene>
    <name evidence="4" type="ORF">FSB_LOCUS16175</name>
</gene>
<dbReference type="PANTHER" id="PTHR33116:SF86">
    <property type="entry name" value="REVERSE TRANSCRIPTASE DOMAIN-CONTAINING PROTEIN"/>
    <property type="match status" value="1"/>
</dbReference>
<dbReference type="SUPFAM" id="SSF56672">
    <property type="entry name" value="DNA/RNA polymerases"/>
    <property type="match status" value="1"/>
</dbReference>
<keyword evidence="1" id="KW-0863">Zinc-finger</keyword>
<dbReference type="PROSITE" id="PS50158">
    <property type="entry name" value="ZF_CCHC"/>
    <property type="match status" value="1"/>
</dbReference>
<reference evidence="4" key="1">
    <citation type="submission" date="2018-02" db="EMBL/GenBank/DDBJ databases">
        <authorList>
            <person name="Cohen D.B."/>
            <person name="Kent A.D."/>
        </authorList>
    </citation>
    <scope>NUCLEOTIDE SEQUENCE</scope>
</reference>
<dbReference type="Pfam" id="PF14392">
    <property type="entry name" value="zf-CCHC_4"/>
    <property type="match status" value="1"/>
</dbReference>
<dbReference type="InterPro" id="IPR044730">
    <property type="entry name" value="RNase_H-like_dom_plant"/>
</dbReference>
<proteinExistence type="predicted"/>
<feature type="domain" description="CCHC-type" evidence="3">
    <location>
        <begin position="158"/>
        <end position="171"/>
    </location>
</feature>
<evidence type="ECO:0000259" key="3">
    <source>
        <dbReference type="PROSITE" id="PS50158"/>
    </source>
</evidence>
<dbReference type="SUPFAM" id="SSF56219">
    <property type="entry name" value="DNase I-like"/>
    <property type="match status" value="1"/>
</dbReference>
<dbReference type="GO" id="GO:0003676">
    <property type="term" value="F:nucleic acid binding"/>
    <property type="evidence" value="ECO:0007669"/>
    <property type="project" value="InterPro"/>
</dbReference>
<keyword evidence="1" id="KW-0862">Zinc</keyword>
<dbReference type="EMBL" id="OIVN01000986">
    <property type="protein sequence ID" value="SPC88293.1"/>
    <property type="molecule type" value="Genomic_DNA"/>
</dbReference>
<protein>
    <recommendedName>
        <fullName evidence="3">CCHC-type domain-containing protein</fullName>
    </recommendedName>
</protein>
<dbReference type="Pfam" id="PF13966">
    <property type="entry name" value="zf-RVT"/>
    <property type="match status" value="1"/>
</dbReference>
<dbReference type="InterPro" id="IPR026960">
    <property type="entry name" value="RVT-Znf"/>
</dbReference>
<accession>A0A2N9FMB2</accession>